<proteinExistence type="predicted"/>
<protein>
    <recommendedName>
        <fullName evidence="2">Bacterial Ig-like domain-containing protein</fullName>
    </recommendedName>
</protein>
<gene>
    <name evidence="1" type="ORF">S06H3_34166</name>
</gene>
<comment type="caution">
    <text evidence="1">The sequence shown here is derived from an EMBL/GenBank/DDBJ whole genome shotgun (WGS) entry which is preliminary data.</text>
</comment>
<accession>X1P9Z7</accession>
<dbReference type="EMBL" id="BARV01020473">
    <property type="protein sequence ID" value="GAI27749.1"/>
    <property type="molecule type" value="Genomic_DNA"/>
</dbReference>
<dbReference type="InterPro" id="IPR013783">
    <property type="entry name" value="Ig-like_fold"/>
</dbReference>
<evidence type="ECO:0008006" key="2">
    <source>
        <dbReference type="Google" id="ProtNLM"/>
    </source>
</evidence>
<sequence>IVSGKSLEFPFALTTPPEGGEYTIYVRTKDTKGVPGQTTITLTVDNAEPEIEVSVSPELVGANRVVTITVTSNEPLAGIENVLVAENSAPENTVATFKSVSTDEKTWTYTYTTGENAERDGLADVYVVNAEDLAGLENDGIGTFTVDRVAPLTPEITGFPETPTNVGTWLLEGIAKDNKTPEENIAEGTVKVRIGTTVYEVTTDTNGYWSKSIKLTEGIQEVGVRCVDLAGNEGPENAENITYDATAPSITWGAITGVGYTKDLEDDVRINDPR</sequence>
<name>X1P9Z7_9ZZZZ</name>
<feature type="non-terminal residue" evidence="1">
    <location>
        <position position="1"/>
    </location>
</feature>
<reference evidence="1" key="1">
    <citation type="journal article" date="2014" name="Front. Microbiol.">
        <title>High frequency of phylogenetically diverse reductive dehalogenase-homologous genes in deep subseafloor sedimentary metagenomes.</title>
        <authorList>
            <person name="Kawai M."/>
            <person name="Futagami T."/>
            <person name="Toyoda A."/>
            <person name="Takaki Y."/>
            <person name="Nishi S."/>
            <person name="Hori S."/>
            <person name="Arai W."/>
            <person name="Tsubouchi T."/>
            <person name="Morono Y."/>
            <person name="Uchiyama I."/>
            <person name="Ito T."/>
            <person name="Fujiyama A."/>
            <person name="Inagaki F."/>
            <person name="Takami H."/>
        </authorList>
    </citation>
    <scope>NUCLEOTIDE SEQUENCE</scope>
    <source>
        <strain evidence="1">Expedition CK06-06</strain>
    </source>
</reference>
<dbReference type="AlphaFoldDB" id="X1P9Z7"/>
<dbReference type="Gene3D" id="2.60.40.10">
    <property type="entry name" value="Immunoglobulins"/>
    <property type="match status" value="1"/>
</dbReference>
<evidence type="ECO:0000313" key="1">
    <source>
        <dbReference type="EMBL" id="GAI27749.1"/>
    </source>
</evidence>
<feature type="non-terminal residue" evidence="1">
    <location>
        <position position="274"/>
    </location>
</feature>
<organism evidence="1">
    <name type="scientific">marine sediment metagenome</name>
    <dbReference type="NCBI Taxonomy" id="412755"/>
    <lineage>
        <taxon>unclassified sequences</taxon>
        <taxon>metagenomes</taxon>
        <taxon>ecological metagenomes</taxon>
    </lineage>
</organism>